<comment type="caution">
    <text evidence="3">The sequence shown here is derived from an EMBL/GenBank/DDBJ whole genome shotgun (WGS) entry which is preliminary data.</text>
</comment>
<sequence length="139" mass="15635">MTLFEHLSLVEETRSPINQRHNLVDVLFLVLAAVASGQNGWAEIQQFGELRLGWLRKFRLFSNGIPRRHTIARIMKAVSHDSFQLCVFSWLNDIRAESGKPLIAIDGKTIKGASMRGDRVFHSVNAYDLNCSGILNLAT</sequence>
<proteinExistence type="inferred from homology"/>
<dbReference type="InterPro" id="IPR051698">
    <property type="entry name" value="Transposase_11-like"/>
</dbReference>
<accession>A0A366HY98</accession>
<dbReference type="PANTHER" id="PTHR30298">
    <property type="entry name" value="H REPEAT-ASSOCIATED PREDICTED TRANSPOSASE"/>
    <property type="match status" value="1"/>
</dbReference>
<dbReference type="NCBIfam" id="NF033564">
    <property type="entry name" value="transpos_ISAs1"/>
    <property type="match status" value="1"/>
</dbReference>
<feature type="domain" description="H repeat-associated protein N-terminal" evidence="2">
    <location>
        <begin position="5"/>
        <end position="91"/>
    </location>
</feature>
<gene>
    <name evidence="3" type="ORF">DES54_1872</name>
</gene>
<evidence type="ECO:0000256" key="1">
    <source>
        <dbReference type="ARBA" id="ARBA00010075"/>
    </source>
</evidence>
<dbReference type="Proteomes" id="UP000253046">
    <property type="component" value="Unassembled WGS sequence"/>
</dbReference>
<organism evidence="3 4">
    <name type="scientific">Brenneria salicis ATCC 15712 = DSM 30166</name>
    <dbReference type="NCBI Taxonomy" id="714314"/>
    <lineage>
        <taxon>Bacteria</taxon>
        <taxon>Pseudomonadati</taxon>
        <taxon>Pseudomonadota</taxon>
        <taxon>Gammaproteobacteria</taxon>
        <taxon>Enterobacterales</taxon>
        <taxon>Pectobacteriaceae</taxon>
        <taxon>Brenneria</taxon>
    </lineage>
</organism>
<protein>
    <submittedName>
        <fullName evidence="3">DDE family transposase</fullName>
    </submittedName>
</protein>
<comment type="similarity">
    <text evidence="1">Belongs to the transposase 11 family.</text>
</comment>
<dbReference type="PANTHER" id="PTHR30298:SF0">
    <property type="entry name" value="PROTEIN YBFL-RELATED"/>
    <property type="match status" value="1"/>
</dbReference>
<keyword evidence="4" id="KW-1185">Reference proteome</keyword>
<dbReference type="InterPro" id="IPR032806">
    <property type="entry name" value="YbfD_N"/>
</dbReference>
<name>A0A366HY98_9GAMM</name>
<dbReference type="Pfam" id="PF13808">
    <property type="entry name" value="DDE_Tnp_1_assoc"/>
    <property type="match status" value="1"/>
</dbReference>
<evidence type="ECO:0000313" key="4">
    <source>
        <dbReference type="Proteomes" id="UP000253046"/>
    </source>
</evidence>
<dbReference type="EMBL" id="QNRY01000087">
    <property type="protein sequence ID" value="RBP56893.1"/>
    <property type="molecule type" value="Genomic_DNA"/>
</dbReference>
<reference evidence="3 4" key="1">
    <citation type="submission" date="2018-06" db="EMBL/GenBank/DDBJ databases">
        <title>Genomic Encyclopedia of Type Strains, Phase IV (KMG-IV): sequencing the most valuable type-strain genomes for metagenomic binning, comparative biology and taxonomic classification.</title>
        <authorList>
            <person name="Goeker M."/>
        </authorList>
    </citation>
    <scope>NUCLEOTIDE SEQUENCE [LARGE SCALE GENOMIC DNA]</scope>
    <source>
        <strain evidence="3 4">DSM 30166</strain>
    </source>
</reference>
<dbReference type="InterPro" id="IPR047647">
    <property type="entry name" value="ISAs1_transpos"/>
</dbReference>
<dbReference type="AlphaFoldDB" id="A0A366HY98"/>
<evidence type="ECO:0000259" key="2">
    <source>
        <dbReference type="Pfam" id="PF13808"/>
    </source>
</evidence>
<evidence type="ECO:0000313" key="3">
    <source>
        <dbReference type="EMBL" id="RBP56893.1"/>
    </source>
</evidence>